<evidence type="ECO:0000259" key="1">
    <source>
        <dbReference type="Pfam" id="PF01039"/>
    </source>
</evidence>
<comment type="caution">
    <text evidence="2">The sequence shown here is derived from an EMBL/GenBank/DDBJ whole genome shotgun (WGS) entry which is preliminary data.</text>
</comment>
<protein>
    <recommendedName>
        <fullName evidence="1">Acetyl-coenzyme A carboxylase carboxyl transferase subunit beta domain-containing protein</fullName>
    </recommendedName>
</protein>
<dbReference type="Proteomes" id="UP001525968">
    <property type="component" value="Unassembled WGS sequence"/>
</dbReference>
<sequence>MNAVLAAPFTSAPVADRLAALFDAGSDSLLPAESGLRLARATVAGRPVLAVATDPALDKGVLGSAECADLRRMVRRARQTQTPLVLLIDSAGARLDAGLAIQGALRALMTELLDASLAGLPMIALLGRNVFGGASMLAFAASQRCYAPDTVLAMSGPRVLESAGGGSLAAVRDAIGGLARCRHGGAERLLDDSLPAYAAALRDWVQELPTGPLPDTLDEERRMLGLRLGETAPPPTARFAGRPEQGTLRCGGRACVGAADALQFAALVEQTQTPLELWIDCAGHSLHLGDENLILSQYLVHLARSVRRRVHRGQAVRLRIAGEISGGIYIAVAGAASSVDIAPEGSVRTLPQTSLSSILTRPDAAISNACAAASDYVELGVADTVSAPV</sequence>
<dbReference type="Gene3D" id="3.90.226.10">
    <property type="entry name" value="2-enoyl-CoA Hydratase, Chain A, domain 1"/>
    <property type="match status" value="1"/>
</dbReference>
<keyword evidence="3" id="KW-1185">Reference proteome</keyword>
<evidence type="ECO:0000313" key="2">
    <source>
        <dbReference type="EMBL" id="MCT9810952.1"/>
    </source>
</evidence>
<name>A0ABT2PP31_9BURK</name>
<feature type="domain" description="Acetyl-coenzyme A carboxylase carboxyl transferase subunit beta" evidence="1">
    <location>
        <begin position="36"/>
        <end position="210"/>
    </location>
</feature>
<proteinExistence type="predicted"/>
<dbReference type="SUPFAM" id="SSF52096">
    <property type="entry name" value="ClpP/crotonase"/>
    <property type="match status" value="1"/>
</dbReference>
<gene>
    <name evidence="2" type="ORF">N0K08_09920</name>
</gene>
<dbReference type="InterPro" id="IPR034733">
    <property type="entry name" value="AcCoA_carboxyl_beta"/>
</dbReference>
<dbReference type="InterPro" id="IPR029045">
    <property type="entry name" value="ClpP/crotonase-like_dom_sf"/>
</dbReference>
<dbReference type="RefSeq" id="WP_261500110.1">
    <property type="nucleotide sequence ID" value="NZ_JAODYH010000004.1"/>
</dbReference>
<dbReference type="Pfam" id="PF01039">
    <property type="entry name" value="Carboxyl_trans"/>
    <property type="match status" value="1"/>
</dbReference>
<organism evidence="2 3">
    <name type="scientific">Acidovorax bellezanensis</name>
    <dbReference type="NCBI Taxonomy" id="2976702"/>
    <lineage>
        <taxon>Bacteria</taxon>
        <taxon>Pseudomonadati</taxon>
        <taxon>Pseudomonadota</taxon>
        <taxon>Betaproteobacteria</taxon>
        <taxon>Burkholderiales</taxon>
        <taxon>Comamonadaceae</taxon>
        <taxon>Acidovorax</taxon>
    </lineage>
</organism>
<dbReference type="EMBL" id="JAODYH010000004">
    <property type="protein sequence ID" value="MCT9810952.1"/>
    <property type="molecule type" value="Genomic_DNA"/>
</dbReference>
<reference evidence="2 3" key="1">
    <citation type="submission" date="2022-09" db="EMBL/GenBank/DDBJ databases">
        <title>Draft genome of isolate Be4.</title>
        <authorList>
            <person name="Sanchez-Castro I."/>
            <person name="Martinez-Rodriguez P."/>
            <person name="Descostes M."/>
            <person name="Merroun M."/>
        </authorList>
    </citation>
    <scope>NUCLEOTIDE SEQUENCE [LARGE SCALE GENOMIC DNA]</scope>
    <source>
        <strain evidence="2 3">Be4</strain>
    </source>
</reference>
<evidence type="ECO:0000313" key="3">
    <source>
        <dbReference type="Proteomes" id="UP001525968"/>
    </source>
</evidence>
<accession>A0ABT2PP31</accession>